<sequence length="371" mass="40654">MPSNKLAEAFTSAQRVRDLCQTTQSIHAYQRISVLAVEICVSATPNARKKVSALAVHAAKKTDALITNRAGLALSSEGKKALDEFESTLELVRRHIESVPERGNKPSKVKFGLSALTFRHESARLKAQLDRVYRSLTSKARTSARNEYILEVATFGTRVAGSVCEIPLPGLSFLKPVVGLAVLICDTAKTMNGNNIAAVALAHHSEEVTHSVVERAEKEQHGNNNAASVEKLCLTLEEIQAFLEQLKSRRRATAWLMAVKDKDRFAELNGALDRALAVFFSSQSIAITASVRGNTQELVPLATAMNHVEEDIKRMVTLVDTASDLGEITQLYSFRSNSIPSISDLTFFLDTFLKLVLSRSTHSVTSSRSNF</sequence>
<evidence type="ECO:0000313" key="2">
    <source>
        <dbReference type="Proteomes" id="UP001218218"/>
    </source>
</evidence>
<comment type="caution">
    <text evidence="1">The sequence shown here is derived from an EMBL/GenBank/DDBJ whole genome shotgun (WGS) entry which is preliminary data.</text>
</comment>
<dbReference type="EMBL" id="JARIHO010000055">
    <property type="protein sequence ID" value="KAJ7318932.1"/>
    <property type="molecule type" value="Genomic_DNA"/>
</dbReference>
<evidence type="ECO:0000313" key="1">
    <source>
        <dbReference type="EMBL" id="KAJ7318932.1"/>
    </source>
</evidence>
<dbReference type="InterPro" id="IPR059179">
    <property type="entry name" value="MLKL-like_MCAfunc"/>
</dbReference>
<dbReference type="GO" id="GO:0007166">
    <property type="term" value="P:cell surface receptor signaling pathway"/>
    <property type="evidence" value="ECO:0007669"/>
    <property type="project" value="InterPro"/>
</dbReference>
<dbReference type="InterPro" id="IPR036537">
    <property type="entry name" value="Adaptor_Cbl_N_dom_sf"/>
</dbReference>
<dbReference type="Gene3D" id="1.20.930.20">
    <property type="entry name" value="Adaptor protein Cbl, N-terminal domain"/>
    <property type="match status" value="1"/>
</dbReference>
<keyword evidence="2" id="KW-1185">Reference proteome</keyword>
<accession>A0AAD6ZEP1</accession>
<gene>
    <name evidence="1" type="ORF">DFH08DRAFT_891077</name>
</gene>
<dbReference type="Proteomes" id="UP001218218">
    <property type="component" value="Unassembled WGS sequence"/>
</dbReference>
<organism evidence="1 2">
    <name type="scientific">Mycena albidolilacea</name>
    <dbReference type="NCBI Taxonomy" id="1033008"/>
    <lineage>
        <taxon>Eukaryota</taxon>
        <taxon>Fungi</taxon>
        <taxon>Dikarya</taxon>
        <taxon>Basidiomycota</taxon>
        <taxon>Agaricomycotina</taxon>
        <taxon>Agaricomycetes</taxon>
        <taxon>Agaricomycetidae</taxon>
        <taxon>Agaricales</taxon>
        <taxon>Marasmiineae</taxon>
        <taxon>Mycenaceae</taxon>
        <taxon>Mycena</taxon>
    </lineage>
</organism>
<dbReference type="AlphaFoldDB" id="A0AAD6ZEP1"/>
<proteinExistence type="predicted"/>
<name>A0AAD6ZEP1_9AGAR</name>
<protein>
    <submittedName>
        <fullName evidence="1">Uncharacterized protein</fullName>
    </submittedName>
</protein>
<dbReference type="CDD" id="cd21037">
    <property type="entry name" value="MLKL_NTD"/>
    <property type="match status" value="1"/>
</dbReference>
<reference evidence="1" key="1">
    <citation type="submission" date="2023-03" db="EMBL/GenBank/DDBJ databases">
        <title>Massive genome expansion in bonnet fungi (Mycena s.s.) driven by repeated elements and novel gene families across ecological guilds.</title>
        <authorList>
            <consortium name="Lawrence Berkeley National Laboratory"/>
            <person name="Harder C.B."/>
            <person name="Miyauchi S."/>
            <person name="Viragh M."/>
            <person name="Kuo A."/>
            <person name="Thoen E."/>
            <person name="Andreopoulos B."/>
            <person name="Lu D."/>
            <person name="Skrede I."/>
            <person name="Drula E."/>
            <person name="Henrissat B."/>
            <person name="Morin E."/>
            <person name="Kohler A."/>
            <person name="Barry K."/>
            <person name="LaButti K."/>
            <person name="Morin E."/>
            <person name="Salamov A."/>
            <person name="Lipzen A."/>
            <person name="Mereny Z."/>
            <person name="Hegedus B."/>
            <person name="Baldrian P."/>
            <person name="Stursova M."/>
            <person name="Weitz H."/>
            <person name="Taylor A."/>
            <person name="Grigoriev I.V."/>
            <person name="Nagy L.G."/>
            <person name="Martin F."/>
            <person name="Kauserud H."/>
        </authorList>
    </citation>
    <scope>NUCLEOTIDE SEQUENCE</scope>
    <source>
        <strain evidence="1">CBHHK002</strain>
    </source>
</reference>